<dbReference type="InterPro" id="IPR026928">
    <property type="entry name" value="FAX/IsoI-like"/>
</dbReference>
<dbReference type="InterPro" id="IPR050931">
    <property type="entry name" value="Mito_Protein_Transport_Metaxin"/>
</dbReference>
<dbReference type="EMBL" id="CP136865">
    <property type="protein sequence ID" value="WOJ97720.1"/>
    <property type="molecule type" value="Genomic_DNA"/>
</dbReference>
<reference evidence="2 3" key="1">
    <citation type="submission" date="2023-10" db="EMBL/GenBank/DDBJ databases">
        <title>Two novel species belonging to the OM43/NOR5 clade.</title>
        <authorList>
            <person name="Park M."/>
        </authorList>
    </citation>
    <scope>NUCLEOTIDE SEQUENCE [LARGE SCALE GENOMIC DNA]</scope>
    <source>
        <strain evidence="2 3">IMCC45268</strain>
    </source>
</reference>
<gene>
    <name evidence="2" type="ORF">R0137_03885</name>
</gene>
<dbReference type="InterPro" id="IPR040079">
    <property type="entry name" value="Glutathione_S-Trfase"/>
</dbReference>
<dbReference type="SFLD" id="SFLDS00019">
    <property type="entry name" value="Glutathione_Transferase_(cytos"/>
    <property type="match status" value="1"/>
</dbReference>
<proteinExistence type="predicted"/>
<dbReference type="Gene3D" id="1.20.1050.10">
    <property type="match status" value="1"/>
</dbReference>
<dbReference type="SFLD" id="SFLDG01180">
    <property type="entry name" value="SUF1"/>
    <property type="match status" value="1"/>
</dbReference>
<dbReference type="InterPro" id="IPR036249">
    <property type="entry name" value="Thioredoxin-like_sf"/>
</dbReference>
<evidence type="ECO:0000313" key="3">
    <source>
        <dbReference type="Proteomes" id="UP001626549"/>
    </source>
</evidence>
<evidence type="ECO:0000313" key="2">
    <source>
        <dbReference type="EMBL" id="WOJ97720.1"/>
    </source>
</evidence>
<dbReference type="SUPFAM" id="SSF47616">
    <property type="entry name" value="GST C-terminal domain-like"/>
    <property type="match status" value="1"/>
</dbReference>
<dbReference type="PANTHER" id="PTHR12289:SF41">
    <property type="entry name" value="FAILED AXON CONNECTIONS-RELATED"/>
    <property type="match status" value="1"/>
</dbReference>
<dbReference type="SUPFAM" id="SSF52833">
    <property type="entry name" value="Thioredoxin-like"/>
    <property type="match status" value="1"/>
</dbReference>
<dbReference type="RefSeq" id="WP_407328699.1">
    <property type="nucleotide sequence ID" value="NZ_CP136865.1"/>
</dbReference>
<name>A0ABZ0IF02_9GAMM</name>
<protein>
    <submittedName>
        <fullName evidence="2">Glutathione S-transferase family protein</fullName>
    </submittedName>
</protein>
<organism evidence="2 3">
    <name type="scientific">Congregibacter brevis</name>
    <dbReference type="NCBI Taxonomy" id="3081201"/>
    <lineage>
        <taxon>Bacteria</taxon>
        <taxon>Pseudomonadati</taxon>
        <taxon>Pseudomonadota</taxon>
        <taxon>Gammaproteobacteria</taxon>
        <taxon>Cellvibrionales</taxon>
        <taxon>Halieaceae</taxon>
        <taxon>Congregibacter</taxon>
    </lineage>
</organism>
<accession>A0ABZ0IF02</accession>
<dbReference type="InterPro" id="IPR036282">
    <property type="entry name" value="Glutathione-S-Trfase_C_sf"/>
</dbReference>
<dbReference type="InterPro" id="IPR012336">
    <property type="entry name" value="Thioredoxin-like_fold"/>
</dbReference>
<dbReference type="SFLD" id="SFLDG01200">
    <property type="entry name" value="SUF1.1"/>
    <property type="match status" value="1"/>
</dbReference>
<feature type="domain" description="Thioredoxin-like fold" evidence="1">
    <location>
        <begin position="18"/>
        <end position="114"/>
    </location>
</feature>
<evidence type="ECO:0000259" key="1">
    <source>
        <dbReference type="Pfam" id="PF17172"/>
    </source>
</evidence>
<dbReference type="Pfam" id="PF17172">
    <property type="entry name" value="GST_N_4"/>
    <property type="match status" value="1"/>
</dbReference>
<keyword evidence="3" id="KW-1185">Reference proteome</keyword>
<sequence>MLELVTLPPAFGMRNVSPFCLKIEMLLTALEVPFTASEEANPGKAPKGKLPYLVAEGQTIADSELIAEYLDGITDGRVYRGMTSQQKAHGVALTRLAEDHLYWMVVASRWLDDAWWPNVVSGFFHIAPKPVRPLVAGLARRQVRQTFNLQGLGRHTLKEQKEFAARDLQALEDAVPESGFLFGETPNIFDFTIAGMMAGAYDNQPATWITGLALGYKKLHAYTERVQETIGVYGRALDSSEA</sequence>
<dbReference type="Proteomes" id="UP001626549">
    <property type="component" value="Chromosome"/>
</dbReference>
<dbReference type="PANTHER" id="PTHR12289">
    <property type="entry name" value="METAXIN RELATED"/>
    <property type="match status" value="1"/>
</dbReference>
<dbReference type="Gene3D" id="3.40.30.10">
    <property type="entry name" value="Glutaredoxin"/>
    <property type="match status" value="1"/>
</dbReference>